<dbReference type="EMBL" id="MU858235">
    <property type="protein sequence ID" value="KAK4208651.1"/>
    <property type="molecule type" value="Genomic_DNA"/>
</dbReference>
<name>A0AAN6XZP9_9PEZI</name>
<gene>
    <name evidence="2" type="ORF">QBC37DRAFT_431688</name>
</gene>
<comment type="caution">
    <text evidence="2">The sequence shown here is derived from an EMBL/GenBank/DDBJ whole genome shotgun (WGS) entry which is preliminary data.</text>
</comment>
<organism evidence="2 3">
    <name type="scientific">Rhypophila decipiens</name>
    <dbReference type="NCBI Taxonomy" id="261697"/>
    <lineage>
        <taxon>Eukaryota</taxon>
        <taxon>Fungi</taxon>
        <taxon>Dikarya</taxon>
        <taxon>Ascomycota</taxon>
        <taxon>Pezizomycotina</taxon>
        <taxon>Sordariomycetes</taxon>
        <taxon>Sordariomycetidae</taxon>
        <taxon>Sordariales</taxon>
        <taxon>Naviculisporaceae</taxon>
        <taxon>Rhypophila</taxon>
    </lineage>
</organism>
<reference evidence="2" key="2">
    <citation type="submission" date="2023-05" db="EMBL/GenBank/DDBJ databases">
        <authorList>
            <consortium name="Lawrence Berkeley National Laboratory"/>
            <person name="Steindorff A."/>
            <person name="Hensen N."/>
            <person name="Bonometti L."/>
            <person name="Westerberg I."/>
            <person name="Brannstrom I.O."/>
            <person name="Guillou S."/>
            <person name="Cros-Aarteil S."/>
            <person name="Calhoun S."/>
            <person name="Haridas S."/>
            <person name="Kuo A."/>
            <person name="Mondo S."/>
            <person name="Pangilinan J."/>
            <person name="Riley R."/>
            <person name="Labutti K."/>
            <person name="Andreopoulos B."/>
            <person name="Lipzen A."/>
            <person name="Chen C."/>
            <person name="Yanf M."/>
            <person name="Daum C."/>
            <person name="Ng V."/>
            <person name="Clum A."/>
            <person name="Ohm R."/>
            <person name="Martin F."/>
            <person name="Silar P."/>
            <person name="Natvig D."/>
            <person name="Lalanne C."/>
            <person name="Gautier V."/>
            <person name="Ament-Velasquez S.L."/>
            <person name="Kruys A."/>
            <person name="Hutchinson M.I."/>
            <person name="Powell A.J."/>
            <person name="Barry K."/>
            <person name="Miller A.N."/>
            <person name="Grigoriev I.V."/>
            <person name="Debuchy R."/>
            <person name="Gladieux P."/>
            <person name="Thoren M.H."/>
            <person name="Johannesson H."/>
        </authorList>
    </citation>
    <scope>NUCLEOTIDE SEQUENCE</scope>
    <source>
        <strain evidence="2">PSN293</strain>
    </source>
</reference>
<dbReference type="AlphaFoldDB" id="A0AAN6XZP9"/>
<dbReference type="Proteomes" id="UP001301769">
    <property type="component" value="Unassembled WGS sequence"/>
</dbReference>
<proteinExistence type="predicted"/>
<evidence type="ECO:0000313" key="2">
    <source>
        <dbReference type="EMBL" id="KAK4208651.1"/>
    </source>
</evidence>
<evidence type="ECO:0000313" key="3">
    <source>
        <dbReference type="Proteomes" id="UP001301769"/>
    </source>
</evidence>
<dbReference type="Gene3D" id="3.80.10.10">
    <property type="entry name" value="Ribonuclease Inhibitor"/>
    <property type="match status" value="1"/>
</dbReference>
<keyword evidence="3" id="KW-1185">Reference proteome</keyword>
<reference evidence="2" key="1">
    <citation type="journal article" date="2023" name="Mol. Phylogenet. Evol.">
        <title>Genome-scale phylogeny and comparative genomics of the fungal order Sordariales.</title>
        <authorList>
            <person name="Hensen N."/>
            <person name="Bonometti L."/>
            <person name="Westerberg I."/>
            <person name="Brannstrom I.O."/>
            <person name="Guillou S."/>
            <person name="Cros-Aarteil S."/>
            <person name="Calhoun S."/>
            <person name="Haridas S."/>
            <person name="Kuo A."/>
            <person name="Mondo S."/>
            <person name="Pangilinan J."/>
            <person name="Riley R."/>
            <person name="LaButti K."/>
            <person name="Andreopoulos B."/>
            <person name="Lipzen A."/>
            <person name="Chen C."/>
            <person name="Yan M."/>
            <person name="Daum C."/>
            <person name="Ng V."/>
            <person name="Clum A."/>
            <person name="Steindorff A."/>
            <person name="Ohm R.A."/>
            <person name="Martin F."/>
            <person name="Silar P."/>
            <person name="Natvig D.O."/>
            <person name="Lalanne C."/>
            <person name="Gautier V."/>
            <person name="Ament-Velasquez S.L."/>
            <person name="Kruys A."/>
            <person name="Hutchinson M.I."/>
            <person name="Powell A.J."/>
            <person name="Barry K."/>
            <person name="Miller A.N."/>
            <person name="Grigoriev I.V."/>
            <person name="Debuchy R."/>
            <person name="Gladieux P."/>
            <person name="Hiltunen Thoren M."/>
            <person name="Johannesson H."/>
        </authorList>
    </citation>
    <scope>NUCLEOTIDE SEQUENCE</scope>
    <source>
        <strain evidence="2">PSN293</strain>
    </source>
</reference>
<protein>
    <submittedName>
        <fullName evidence="2">Uncharacterized protein</fullName>
    </submittedName>
</protein>
<accession>A0AAN6XZP9</accession>
<evidence type="ECO:0000256" key="1">
    <source>
        <dbReference type="SAM" id="MobiDB-lite"/>
    </source>
</evidence>
<feature type="region of interest" description="Disordered" evidence="1">
    <location>
        <begin position="454"/>
        <end position="474"/>
    </location>
</feature>
<dbReference type="InterPro" id="IPR032675">
    <property type="entry name" value="LRR_dom_sf"/>
</dbReference>
<dbReference type="SUPFAM" id="SSF52047">
    <property type="entry name" value="RNI-like"/>
    <property type="match status" value="1"/>
</dbReference>
<sequence>MKKGSRALTETPAAARFGSNYDLLHYFAQHILNVKLLASLVLVCKGYHAIFTPRLWRNIADNDLNLVQGLDPTEHKLRYIKRFTTLRPEDEISGHGGGFPKLLSQMSNLESFTDFHTTHTTLDLIRQNCPKIRELHLRFRSQERITPSTLHGFTNLTSLILDNLDGLDSWNQWTTFFIDLLDASPGLEELGLFNLQAVYIPNTDRWKCPHHFRVLCEELAKRSPSQRLHLRSLLLGSDVFAAGFLGQDCIQHLTDLSYLEHLHIGGTGTHYLHAIQICHPEFVSPEITPNLRLITTLYNNKLVNEWLQDLHSRYPSFAQKLTHRVSEDWRYHTGPNKFGPIYIRHAFYYELQNLAPPGTFHRLRNDARLLQPLALPGHSRTFPYGLTTIQSTHQDAAEAPGPTGKAPTLPFRSLTLNLYWPRPGLHPIDEEVLFNIRSHLLHISSAGALKSLTIYPNDDSGSRDREHPNPASKKRMRMGLGLMTATMVNMLNGLNTLEDLHFPLLRSKSAREREAENQWERKVILMLADDGVLPRLRHVKIFGPCFEVVRGTDNRVVRLIELDKNEEQSLVWFRDIWEF</sequence>